<feature type="compositionally biased region" description="Low complexity" evidence="1">
    <location>
        <begin position="40"/>
        <end position="52"/>
    </location>
</feature>
<dbReference type="OrthoDB" id="10598477at2759"/>
<gene>
    <name evidence="2" type="ORF">DFH94DRAFT_141233</name>
</gene>
<accession>A0A9P5K1M5</accession>
<organism evidence="2 3">
    <name type="scientific">Russula ochroleuca</name>
    <dbReference type="NCBI Taxonomy" id="152965"/>
    <lineage>
        <taxon>Eukaryota</taxon>
        <taxon>Fungi</taxon>
        <taxon>Dikarya</taxon>
        <taxon>Basidiomycota</taxon>
        <taxon>Agaricomycotina</taxon>
        <taxon>Agaricomycetes</taxon>
        <taxon>Russulales</taxon>
        <taxon>Russulaceae</taxon>
        <taxon>Russula</taxon>
    </lineage>
</organism>
<feature type="compositionally biased region" description="Acidic residues" evidence="1">
    <location>
        <begin position="178"/>
        <end position="188"/>
    </location>
</feature>
<evidence type="ECO:0000256" key="1">
    <source>
        <dbReference type="SAM" id="MobiDB-lite"/>
    </source>
</evidence>
<sequence>MHTELEKNSPYSSPVMTTLPRIALYRPPSPVFSTPRRHLSPVPSSSSESSSPILKARRLSMSPSPLVLSSRVASPSADIARQIAAITQDLAGLRGEEQRLLHSRAQPEQAVRPIMISTMPRCGSLRALIDPSFCTTRMHRRMHPVTAELAASTAREAALREMLEPLPVPAPVPTENDVFADGEDDSEPMDLATLLQPTVLLDPDDL</sequence>
<proteinExistence type="predicted"/>
<keyword evidence="3" id="KW-1185">Reference proteome</keyword>
<evidence type="ECO:0000313" key="2">
    <source>
        <dbReference type="EMBL" id="KAF8473744.1"/>
    </source>
</evidence>
<dbReference type="EMBL" id="WHVB01000018">
    <property type="protein sequence ID" value="KAF8473744.1"/>
    <property type="molecule type" value="Genomic_DNA"/>
</dbReference>
<reference evidence="2" key="2">
    <citation type="journal article" date="2020" name="Nat. Commun.">
        <title>Large-scale genome sequencing of mycorrhizal fungi provides insights into the early evolution of symbiotic traits.</title>
        <authorList>
            <person name="Miyauchi S."/>
            <person name="Kiss E."/>
            <person name="Kuo A."/>
            <person name="Drula E."/>
            <person name="Kohler A."/>
            <person name="Sanchez-Garcia M."/>
            <person name="Morin E."/>
            <person name="Andreopoulos B."/>
            <person name="Barry K.W."/>
            <person name="Bonito G."/>
            <person name="Buee M."/>
            <person name="Carver A."/>
            <person name="Chen C."/>
            <person name="Cichocki N."/>
            <person name="Clum A."/>
            <person name="Culley D."/>
            <person name="Crous P.W."/>
            <person name="Fauchery L."/>
            <person name="Girlanda M."/>
            <person name="Hayes R.D."/>
            <person name="Keri Z."/>
            <person name="LaButti K."/>
            <person name="Lipzen A."/>
            <person name="Lombard V."/>
            <person name="Magnuson J."/>
            <person name="Maillard F."/>
            <person name="Murat C."/>
            <person name="Nolan M."/>
            <person name="Ohm R.A."/>
            <person name="Pangilinan J."/>
            <person name="Pereira M.F."/>
            <person name="Perotto S."/>
            <person name="Peter M."/>
            <person name="Pfister S."/>
            <person name="Riley R."/>
            <person name="Sitrit Y."/>
            <person name="Stielow J.B."/>
            <person name="Szollosi G."/>
            <person name="Zifcakova L."/>
            <person name="Stursova M."/>
            <person name="Spatafora J.W."/>
            <person name="Tedersoo L."/>
            <person name="Vaario L.M."/>
            <person name="Yamada A."/>
            <person name="Yan M."/>
            <person name="Wang P."/>
            <person name="Xu J."/>
            <person name="Bruns T."/>
            <person name="Baldrian P."/>
            <person name="Vilgalys R."/>
            <person name="Dunand C."/>
            <person name="Henrissat B."/>
            <person name="Grigoriev I.V."/>
            <person name="Hibbett D."/>
            <person name="Nagy L.G."/>
            <person name="Martin F.M."/>
        </authorList>
    </citation>
    <scope>NUCLEOTIDE SEQUENCE</scope>
    <source>
        <strain evidence="2">Prilba</strain>
    </source>
</reference>
<comment type="caution">
    <text evidence="2">The sequence shown here is derived from an EMBL/GenBank/DDBJ whole genome shotgun (WGS) entry which is preliminary data.</text>
</comment>
<feature type="region of interest" description="Disordered" evidence="1">
    <location>
        <begin position="167"/>
        <end position="188"/>
    </location>
</feature>
<protein>
    <submittedName>
        <fullName evidence="2">Uncharacterized protein</fullName>
    </submittedName>
</protein>
<dbReference type="AlphaFoldDB" id="A0A9P5K1M5"/>
<name>A0A9P5K1M5_9AGAM</name>
<feature type="region of interest" description="Disordered" evidence="1">
    <location>
        <begin position="26"/>
        <end position="53"/>
    </location>
</feature>
<reference evidence="2" key="1">
    <citation type="submission" date="2019-10" db="EMBL/GenBank/DDBJ databases">
        <authorList>
            <consortium name="DOE Joint Genome Institute"/>
            <person name="Kuo A."/>
            <person name="Miyauchi S."/>
            <person name="Kiss E."/>
            <person name="Drula E."/>
            <person name="Kohler A."/>
            <person name="Sanchez-Garcia M."/>
            <person name="Andreopoulos B."/>
            <person name="Barry K.W."/>
            <person name="Bonito G."/>
            <person name="Buee M."/>
            <person name="Carver A."/>
            <person name="Chen C."/>
            <person name="Cichocki N."/>
            <person name="Clum A."/>
            <person name="Culley D."/>
            <person name="Crous P.W."/>
            <person name="Fauchery L."/>
            <person name="Girlanda M."/>
            <person name="Hayes R."/>
            <person name="Keri Z."/>
            <person name="LaButti K."/>
            <person name="Lipzen A."/>
            <person name="Lombard V."/>
            <person name="Magnuson J."/>
            <person name="Maillard F."/>
            <person name="Morin E."/>
            <person name="Murat C."/>
            <person name="Nolan M."/>
            <person name="Ohm R."/>
            <person name="Pangilinan J."/>
            <person name="Pereira M."/>
            <person name="Perotto S."/>
            <person name="Peter M."/>
            <person name="Riley R."/>
            <person name="Sitrit Y."/>
            <person name="Stielow B."/>
            <person name="Szollosi G."/>
            <person name="Zifcakova L."/>
            <person name="Stursova M."/>
            <person name="Spatafora J.W."/>
            <person name="Tedersoo L."/>
            <person name="Vaario L.-M."/>
            <person name="Yamada A."/>
            <person name="Yan M."/>
            <person name="Wang P."/>
            <person name="Xu J."/>
            <person name="Bruns T."/>
            <person name="Baldrian P."/>
            <person name="Vilgalys R."/>
            <person name="Henrissat B."/>
            <person name="Grigoriev I.V."/>
            <person name="Hibbett D."/>
            <person name="Nagy L.G."/>
            <person name="Martin F.M."/>
        </authorList>
    </citation>
    <scope>NUCLEOTIDE SEQUENCE</scope>
    <source>
        <strain evidence="2">Prilba</strain>
    </source>
</reference>
<dbReference type="Proteomes" id="UP000759537">
    <property type="component" value="Unassembled WGS sequence"/>
</dbReference>
<evidence type="ECO:0000313" key="3">
    <source>
        <dbReference type="Proteomes" id="UP000759537"/>
    </source>
</evidence>